<dbReference type="GO" id="GO:0003677">
    <property type="term" value="F:DNA binding"/>
    <property type="evidence" value="ECO:0007669"/>
    <property type="project" value="InterPro"/>
</dbReference>
<evidence type="ECO:0000313" key="4">
    <source>
        <dbReference type="Proteomes" id="UP000199140"/>
    </source>
</evidence>
<dbReference type="EMBL" id="FOPK01000027">
    <property type="protein sequence ID" value="SFH49256.1"/>
    <property type="molecule type" value="Genomic_DNA"/>
</dbReference>
<organism evidence="2 4">
    <name type="scientific">Methylobacterium phyllosphaerae</name>
    <dbReference type="NCBI Taxonomy" id="418223"/>
    <lineage>
        <taxon>Bacteria</taxon>
        <taxon>Pseudomonadati</taxon>
        <taxon>Pseudomonadota</taxon>
        <taxon>Alphaproteobacteria</taxon>
        <taxon>Hyphomicrobiales</taxon>
        <taxon>Methylobacteriaceae</taxon>
        <taxon>Methylobacterium</taxon>
    </lineage>
</organism>
<name>A0AAE8HWF6_9HYPH</name>
<accession>A0AAE8HWF6</accession>
<evidence type="ECO:0000313" key="3">
    <source>
        <dbReference type="Proteomes" id="UP000185487"/>
    </source>
</evidence>
<dbReference type="Proteomes" id="UP000185487">
    <property type="component" value="Chromosome"/>
</dbReference>
<protein>
    <submittedName>
        <fullName evidence="2">Uncharacterized protein</fullName>
    </submittedName>
</protein>
<reference evidence="2 4" key="2">
    <citation type="submission" date="2016-10" db="EMBL/GenBank/DDBJ databases">
        <authorList>
            <person name="Varghese N."/>
            <person name="Submissions S."/>
        </authorList>
    </citation>
    <scope>NUCLEOTIDE SEQUENCE [LARGE SCALE GENOMIC DNA]</scope>
    <source>
        <strain evidence="2 4">CBMB27</strain>
    </source>
</reference>
<evidence type="ECO:0000313" key="2">
    <source>
        <dbReference type="EMBL" id="SFH49256.1"/>
    </source>
</evidence>
<proteinExistence type="predicted"/>
<dbReference type="Proteomes" id="UP000199140">
    <property type="component" value="Unassembled WGS sequence"/>
</dbReference>
<gene>
    <name evidence="1" type="ORF">MCBMB27_03568</name>
    <name evidence="2" type="ORF">SAMN05192567_12772</name>
</gene>
<evidence type="ECO:0000313" key="1">
    <source>
        <dbReference type="EMBL" id="APT32859.1"/>
    </source>
</evidence>
<dbReference type="EMBL" id="CP015367">
    <property type="protein sequence ID" value="APT32859.1"/>
    <property type="molecule type" value="Genomic_DNA"/>
</dbReference>
<keyword evidence="3" id="KW-1185">Reference proteome</keyword>
<sequence>MQHALAVREFAQTQPSNYAVRGVDRRTAGEFVSDVLLRSRASQAMVHRQIAALSSMWQRLIKRGFVADNPWQGQGSFANGSRQEPSKRADTADELVTLLTADPVAIMGQR</sequence>
<dbReference type="AlphaFoldDB" id="A0AAE8HWF6"/>
<reference evidence="1 3" key="1">
    <citation type="submission" date="2016-04" db="EMBL/GenBank/DDBJ databases">
        <title>Complete genome sequencing and analysis of CBMB27, Methylobacterium phyllosphaerae isolated from leaf tissues of rice (Oryza sativa L.).</title>
        <authorList>
            <person name="Lee Y."/>
            <person name="Hwangbo K."/>
            <person name="Chung H."/>
            <person name="Yoo J."/>
            <person name="Kim K.Y."/>
            <person name="Sa T.M."/>
            <person name="Um Y."/>
            <person name="Madhaiyan M."/>
        </authorList>
    </citation>
    <scope>NUCLEOTIDE SEQUENCE [LARGE SCALE GENOMIC DNA]</scope>
    <source>
        <strain evidence="1 3">CBMB27</strain>
    </source>
</reference>
<dbReference type="RefSeq" id="WP_075380923.1">
    <property type="nucleotide sequence ID" value="NZ_CP015367.1"/>
</dbReference>
<dbReference type="KEGG" id="mphy:MCBMB27_03568"/>
<dbReference type="SUPFAM" id="SSF56349">
    <property type="entry name" value="DNA breaking-rejoining enzymes"/>
    <property type="match status" value="1"/>
</dbReference>
<dbReference type="InterPro" id="IPR011010">
    <property type="entry name" value="DNA_brk_join_enz"/>
</dbReference>